<dbReference type="AlphaFoldDB" id="A0A7J6L850"/>
<dbReference type="Gene3D" id="3.30.2350.20">
    <property type="entry name" value="TruD, catalytic domain"/>
    <property type="match status" value="2"/>
</dbReference>
<dbReference type="InterPro" id="IPR042214">
    <property type="entry name" value="TruD_catalytic"/>
</dbReference>
<dbReference type="Pfam" id="PF01142">
    <property type="entry name" value="TruD"/>
    <property type="match status" value="1"/>
</dbReference>
<dbReference type="InterPro" id="IPR001656">
    <property type="entry name" value="PsdUridine_synth_TruD"/>
</dbReference>
<evidence type="ECO:0000313" key="5">
    <source>
        <dbReference type="Proteomes" id="UP000591131"/>
    </source>
</evidence>
<proteinExistence type="inferred from homology"/>
<evidence type="ECO:0000256" key="1">
    <source>
        <dbReference type="ARBA" id="ARBA00007953"/>
    </source>
</evidence>
<comment type="similarity">
    <text evidence="1">Belongs to the pseudouridine synthase TruD family.</text>
</comment>
<dbReference type="PANTHER" id="PTHR13326:SF21">
    <property type="entry name" value="PSEUDOURIDYLATE SYNTHASE PUS7L"/>
    <property type="match status" value="1"/>
</dbReference>
<gene>
    <name evidence="4" type="ORF">FOL47_009464</name>
</gene>
<dbReference type="InterPro" id="IPR020103">
    <property type="entry name" value="PsdUridine_synth_cat_dom_sf"/>
</dbReference>
<reference evidence="4 5" key="1">
    <citation type="submission" date="2020-04" db="EMBL/GenBank/DDBJ databases">
        <title>Perkinsus chesapeaki whole genome sequence.</title>
        <authorList>
            <person name="Bogema D.R."/>
        </authorList>
    </citation>
    <scope>NUCLEOTIDE SEQUENCE [LARGE SCALE GENOMIC DNA]</scope>
    <source>
        <strain evidence="4">ATCC PRA-425</strain>
    </source>
</reference>
<evidence type="ECO:0000313" key="4">
    <source>
        <dbReference type="EMBL" id="KAF4655375.1"/>
    </source>
</evidence>
<evidence type="ECO:0000259" key="3">
    <source>
        <dbReference type="PROSITE" id="PS50984"/>
    </source>
</evidence>
<dbReference type="GO" id="GO:0001522">
    <property type="term" value="P:pseudouridine synthesis"/>
    <property type="evidence" value="ECO:0007669"/>
    <property type="project" value="InterPro"/>
</dbReference>
<dbReference type="GO" id="GO:0005634">
    <property type="term" value="C:nucleus"/>
    <property type="evidence" value="ECO:0007669"/>
    <property type="project" value="TreeGrafter"/>
</dbReference>
<sequence>MLRVHCVKRLNAVPQRVIGSRELHKLLGMNTETVLADWDRPFEGNLLWTRHGTELQTDLKADLTLAPEHFVVREIPLGNEGAPVGFKTNLCEYLLPHSLGHDVNTSPYVRLTLHKTKMETDTCVRHMAETAKCDPALITYAGRKDKGADTMQYITIPQVQFQNLFFASRRGETLPFELGDPTGAHAPLTWGALEGNWFQLTFVGDPRIIGHAKHDEALKRIRDNGFVNFFGLQRFGSPRFNSPIVGRYLDQGDPLEAVVCMLIGLCPKGRDWTRLKLKDGAIRAVYDSLGSGLEAHYMRLLLTAAEKQSSKDVDWKKAISQSQRSTYVHSWHSLLWNYVAQFRVSELGVNPIAGDLVINGPGGSVHHFPPHVWDGGKTDVSGRHVCLPLPITGSLKPKNKAGKFIDNVLDELKVSSMNGGYGPAKEARELLIRPINLQWHRPQKDSLVLTFSLPPGCFATALVREWLGHNFYHPVDGDGPLIPSDCEEELRVVWERMARIRDDFV</sequence>
<organism evidence="4 5">
    <name type="scientific">Perkinsus chesapeaki</name>
    <name type="common">Clam parasite</name>
    <name type="synonym">Perkinsus andrewsi</name>
    <dbReference type="NCBI Taxonomy" id="330153"/>
    <lineage>
        <taxon>Eukaryota</taxon>
        <taxon>Sar</taxon>
        <taxon>Alveolata</taxon>
        <taxon>Perkinsozoa</taxon>
        <taxon>Perkinsea</taxon>
        <taxon>Perkinsida</taxon>
        <taxon>Perkinsidae</taxon>
        <taxon>Perkinsus</taxon>
    </lineage>
</organism>
<dbReference type="GO" id="GO:0009982">
    <property type="term" value="F:pseudouridine synthase activity"/>
    <property type="evidence" value="ECO:0007669"/>
    <property type="project" value="InterPro"/>
</dbReference>
<dbReference type="Proteomes" id="UP000591131">
    <property type="component" value="Unassembled WGS sequence"/>
</dbReference>
<dbReference type="PROSITE" id="PS50984">
    <property type="entry name" value="TRUD"/>
    <property type="match status" value="1"/>
</dbReference>
<dbReference type="InterPro" id="IPR011760">
    <property type="entry name" value="PsdUridine_synth_TruD_insert"/>
</dbReference>
<name>A0A7J6L850_PERCH</name>
<protein>
    <recommendedName>
        <fullName evidence="3">TRUD domain-containing protein</fullName>
    </recommendedName>
</protein>
<comment type="caution">
    <text evidence="4">The sequence shown here is derived from an EMBL/GenBank/DDBJ whole genome shotgun (WGS) entry which is preliminary data.</text>
</comment>
<accession>A0A7J6L850</accession>
<keyword evidence="2" id="KW-0413">Isomerase</keyword>
<dbReference type="GO" id="GO:0003723">
    <property type="term" value="F:RNA binding"/>
    <property type="evidence" value="ECO:0007669"/>
    <property type="project" value="InterPro"/>
</dbReference>
<keyword evidence="5" id="KW-1185">Reference proteome</keyword>
<dbReference type="OrthoDB" id="447290at2759"/>
<dbReference type="SUPFAM" id="SSF55120">
    <property type="entry name" value="Pseudouridine synthase"/>
    <property type="match status" value="1"/>
</dbReference>
<feature type="domain" description="TRUD" evidence="3">
    <location>
        <begin position="225"/>
        <end position="433"/>
    </location>
</feature>
<dbReference type="EMBL" id="JAAPAO010000660">
    <property type="protein sequence ID" value="KAF4655375.1"/>
    <property type="molecule type" value="Genomic_DNA"/>
</dbReference>
<evidence type="ECO:0000256" key="2">
    <source>
        <dbReference type="ARBA" id="ARBA00023235"/>
    </source>
</evidence>
<dbReference type="PANTHER" id="PTHR13326">
    <property type="entry name" value="TRNA PSEUDOURIDINE SYNTHASE D"/>
    <property type="match status" value="1"/>
</dbReference>